<dbReference type="PANTHER" id="PTHR33273">
    <property type="entry name" value="DOMAIN-CONTAINING PROTEIN, PUTATIVE-RELATED"/>
    <property type="match status" value="1"/>
</dbReference>
<accession>A0A146L8S7</accession>
<feature type="compositionally biased region" description="Low complexity" evidence="1">
    <location>
        <begin position="149"/>
        <end position="159"/>
    </location>
</feature>
<feature type="non-terminal residue" evidence="3">
    <location>
        <position position="203"/>
    </location>
</feature>
<feature type="domain" description="Pre-C2HC" evidence="2">
    <location>
        <begin position="5"/>
        <end position="51"/>
    </location>
</feature>
<dbReference type="InterPro" id="IPR006579">
    <property type="entry name" value="Pre_C2HC_dom"/>
</dbReference>
<dbReference type="Pfam" id="PF07530">
    <property type="entry name" value="PRE_C2HC"/>
    <property type="match status" value="1"/>
</dbReference>
<dbReference type="AlphaFoldDB" id="A0A146L8S7"/>
<dbReference type="EMBL" id="GDHC01015107">
    <property type="protein sequence ID" value="JAQ03522.1"/>
    <property type="molecule type" value="Transcribed_RNA"/>
</dbReference>
<protein>
    <submittedName>
        <fullName evidence="3">Nucleic-acid-binding protein from transposon X-element</fullName>
    </submittedName>
</protein>
<sequence length="203" mass="22468">INPISVFRMKKQGRPMPLILVHLHKDEEAKKIFKIEYIARLRITVEELRRKPSVGQCHRCQRFHHTQRCCKAAVRCVKCAGDHHTSDCRKPRTEKATCVNCGGEHPANFKGCPSFPKIPVHKKRTTTQRQKRTPPPPTPSTRKTDVRLASSAGGSATAAVSKTTPVAFEKPQVVVTEAAPAVTVNPPTAPALGLDTILSFLRK</sequence>
<evidence type="ECO:0000256" key="1">
    <source>
        <dbReference type="SAM" id="MobiDB-lite"/>
    </source>
</evidence>
<feature type="region of interest" description="Disordered" evidence="1">
    <location>
        <begin position="114"/>
        <end position="159"/>
    </location>
</feature>
<organism evidence="3">
    <name type="scientific">Lygus hesperus</name>
    <name type="common">Western plant bug</name>
    <dbReference type="NCBI Taxonomy" id="30085"/>
    <lineage>
        <taxon>Eukaryota</taxon>
        <taxon>Metazoa</taxon>
        <taxon>Ecdysozoa</taxon>
        <taxon>Arthropoda</taxon>
        <taxon>Hexapoda</taxon>
        <taxon>Insecta</taxon>
        <taxon>Pterygota</taxon>
        <taxon>Neoptera</taxon>
        <taxon>Paraneoptera</taxon>
        <taxon>Hemiptera</taxon>
        <taxon>Heteroptera</taxon>
        <taxon>Panheteroptera</taxon>
        <taxon>Cimicomorpha</taxon>
        <taxon>Miridae</taxon>
        <taxon>Mirini</taxon>
        <taxon>Lygus</taxon>
    </lineage>
</organism>
<feature type="non-terminal residue" evidence="3">
    <location>
        <position position="1"/>
    </location>
</feature>
<name>A0A146L8S7_LYGHE</name>
<gene>
    <name evidence="3" type="primary">ORF1_8</name>
    <name evidence="3" type="ORF">g.47849</name>
</gene>
<proteinExistence type="predicted"/>
<dbReference type="PANTHER" id="PTHR33273:SF2">
    <property type="entry name" value="ENDONUCLEASE_EXONUCLEASE_PHOSPHATASE DOMAIN-CONTAINING PROTEIN"/>
    <property type="match status" value="1"/>
</dbReference>
<reference evidence="3" key="1">
    <citation type="journal article" date="2016" name="Gigascience">
        <title>De novo construction of an expanded transcriptome assembly for the western tarnished plant bug, Lygus hesperus.</title>
        <authorList>
            <person name="Tassone E.E."/>
            <person name="Geib S.M."/>
            <person name="Hall B."/>
            <person name="Fabrick J.A."/>
            <person name="Brent C.S."/>
            <person name="Hull J.J."/>
        </authorList>
    </citation>
    <scope>NUCLEOTIDE SEQUENCE</scope>
</reference>
<evidence type="ECO:0000313" key="3">
    <source>
        <dbReference type="EMBL" id="JAQ03522.1"/>
    </source>
</evidence>
<evidence type="ECO:0000259" key="2">
    <source>
        <dbReference type="Pfam" id="PF07530"/>
    </source>
</evidence>
<feature type="compositionally biased region" description="Basic residues" evidence="1">
    <location>
        <begin position="119"/>
        <end position="132"/>
    </location>
</feature>